<accession>A0ABR1ZQE5</accession>
<comment type="caution">
    <text evidence="1">The sequence shown here is derived from an EMBL/GenBank/DDBJ whole genome shotgun (WGS) entry which is preliminary data.</text>
</comment>
<proteinExistence type="predicted"/>
<dbReference type="EMBL" id="JBBPBN010000725">
    <property type="protein sequence ID" value="KAK8482903.1"/>
    <property type="molecule type" value="Genomic_DNA"/>
</dbReference>
<gene>
    <name evidence="1" type="ORF">V6N11_081578</name>
</gene>
<reference evidence="1 2" key="1">
    <citation type="journal article" date="2024" name="G3 (Bethesda)">
        <title>Genome assembly of Hibiscus sabdariffa L. provides insights into metabolisms of medicinal natural products.</title>
        <authorList>
            <person name="Kim T."/>
        </authorList>
    </citation>
    <scope>NUCLEOTIDE SEQUENCE [LARGE SCALE GENOMIC DNA]</scope>
    <source>
        <strain evidence="1">TK-2024</strain>
        <tissue evidence="1">Old leaves</tissue>
    </source>
</reference>
<name>A0ABR1ZQE5_9ROSI</name>
<sequence length="100" mass="10914">MSGDGWLGMVEIRMMEAGFFGSGGNSLGMNGGYGSMGCCWVLLLRVARLGCSLGTWWGLWLRCLTMVVWLSVEGGGSMKLKMVMGVVFDCGISFRWPMDQ</sequence>
<dbReference type="Proteomes" id="UP001396334">
    <property type="component" value="Unassembled WGS sequence"/>
</dbReference>
<organism evidence="1 2">
    <name type="scientific">Hibiscus sabdariffa</name>
    <name type="common">roselle</name>
    <dbReference type="NCBI Taxonomy" id="183260"/>
    <lineage>
        <taxon>Eukaryota</taxon>
        <taxon>Viridiplantae</taxon>
        <taxon>Streptophyta</taxon>
        <taxon>Embryophyta</taxon>
        <taxon>Tracheophyta</taxon>
        <taxon>Spermatophyta</taxon>
        <taxon>Magnoliopsida</taxon>
        <taxon>eudicotyledons</taxon>
        <taxon>Gunneridae</taxon>
        <taxon>Pentapetalae</taxon>
        <taxon>rosids</taxon>
        <taxon>malvids</taxon>
        <taxon>Malvales</taxon>
        <taxon>Malvaceae</taxon>
        <taxon>Malvoideae</taxon>
        <taxon>Hibiscus</taxon>
    </lineage>
</organism>
<evidence type="ECO:0000313" key="1">
    <source>
        <dbReference type="EMBL" id="KAK8482903.1"/>
    </source>
</evidence>
<protein>
    <recommendedName>
        <fullName evidence="3">Transmembrane protein</fullName>
    </recommendedName>
</protein>
<evidence type="ECO:0008006" key="3">
    <source>
        <dbReference type="Google" id="ProtNLM"/>
    </source>
</evidence>
<evidence type="ECO:0000313" key="2">
    <source>
        <dbReference type="Proteomes" id="UP001396334"/>
    </source>
</evidence>
<keyword evidence="2" id="KW-1185">Reference proteome</keyword>